<proteinExistence type="predicted"/>
<gene>
    <name evidence="1" type="ORF">SAMEA2273136_00527</name>
</gene>
<organism evidence="1 2">
    <name type="scientific">Enterobacter roggenkampii</name>
    <dbReference type="NCBI Taxonomy" id="1812935"/>
    <lineage>
        <taxon>Bacteria</taxon>
        <taxon>Pseudomonadati</taxon>
        <taxon>Pseudomonadota</taxon>
        <taxon>Gammaproteobacteria</taxon>
        <taxon>Enterobacterales</taxon>
        <taxon>Enterobacteriaceae</taxon>
        <taxon>Enterobacter</taxon>
        <taxon>Enterobacter cloacae complex</taxon>
    </lineage>
</organism>
<evidence type="ECO:0000313" key="1">
    <source>
        <dbReference type="EMBL" id="SAB47520.1"/>
    </source>
</evidence>
<name>A0ABD7KC29_9ENTR</name>
<dbReference type="EMBL" id="FKDD01000002">
    <property type="protein sequence ID" value="SAB47520.1"/>
    <property type="molecule type" value="Genomic_DNA"/>
</dbReference>
<sequence>MSISIMSFKQVSRNLGITRNRFLELLKKSGMIQTIGHELVYQNKKTEKEFLALSVSLVSILSIMNPCHLIKHMAVRYLSNF</sequence>
<dbReference type="Proteomes" id="UP000077278">
    <property type="component" value="Unassembled WGS sequence"/>
</dbReference>
<comment type="caution">
    <text evidence="1">The sequence shown here is derived from an EMBL/GenBank/DDBJ whole genome shotgun (WGS) entry which is preliminary data.</text>
</comment>
<reference evidence="1 2" key="1">
    <citation type="submission" date="2016-03" db="EMBL/GenBank/DDBJ databases">
        <authorList>
            <consortium name="Pathogen Informatics"/>
        </authorList>
    </citation>
    <scope>NUCLEOTIDE SEQUENCE [LARGE SCALE GENOMIC DNA]</scope>
    <source>
        <strain evidence="2">e264</strain>
    </source>
</reference>
<accession>A0ABD7KC29</accession>
<protein>
    <submittedName>
        <fullName evidence="1">Uncharacterized protein</fullName>
    </submittedName>
</protein>
<dbReference type="AlphaFoldDB" id="A0ABD7KC29"/>
<evidence type="ECO:0000313" key="2">
    <source>
        <dbReference type="Proteomes" id="UP000077278"/>
    </source>
</evidence>